<evidence type="ECO:0000259" key="1">
    <source>
        <dbReference type="Pfam" id="PF13480"/>
    </source>
</evidence>
<gene>
    <name evidence="2" type="ORF">ABIG07_007884</name>
</gene>
<reference evidence="2 3" key="1">
    <citation type="submission" date="2024-07" db="EMBL/GenBank/DDBJ databases">
        <title>Genomic Encyclopedia of Type Strains, Phase V (KMG-V): Genome sequencing to study the core and pangenomes of soil and plant-associated prokaryotes.</title>
        <authorList>
            <person name="Whitman W."/>
        </authorList>
    </citation>
    <scope>NUCLEOTIDE SEQUENCE [LARGE SCALE GENOMIC DNA]</scope>
    <source>
        <strain evidence="2 3">USDA 152</strain>
    </source>
</reference>
<protein>
    <submittedName>
        <fullName evidence="2">CelD/BcsL family acetyltransferase involved in cellulose biosynthesis</fullName>
    </submittedName>
</protein>
<accession>A0ABV4G4W4</accession>
<dbReference type="RefSeq" id="WP_028142799.1">
    <property type="nucleotide sequence ID" value="NZ_AP021854.1"/>
</dbReference>
<dbReference type="Proteomes" id="UP001565369">
    <property type="component" value="Unassembled WGS sequence"/>
</dbReference>
<evidence type="ECO:0000313" key="2">
    <source>
        <dbReference type="EMBL" id="MEY9458936.1"/>
    </source>
</evidence>
<dbReference type="Pfam" id="PF13480">
    <property type="entry name" value="Acetyltransf_6"/>
    <property type="match status" value="1"/>
</dbReference>
<proteinExistence type="predicted"/>
<keyword evidence="3" id="KW-1185">Reference proteome</keyword>
<comment type="caution">
    <text evidence="2">The sequence shown here is derived from an EMBL/GenBank/DDBJ whole genome shotgun (WGS) entry which is preliminary data.</text>
</comment>
<feature type="domain" description="BioF2-like acetyltransferase" evidence="1">
    <location>
        <begin position="190"/>
        <end position="321"/>
    </location>
</feature>
<dbReference type="InterPro" id="IPR038740">
    <property type="entry name" value="BioF2-like_GNAT_dom"/>
</dbReference>
<name>A0ABV4G4W4_9BRAD</name>
<dbReference type="EMBL" id="JBGBZJ010000003">
    <property type="protein sequence ID" value="MEY9458936.1"/>
    <property type="molecule type" value="Genomic_DNA"/>
</dbReference>
<evidence type="ECO:0000313" key="3">
    <source>
        <dbReference type="Proteomes" id="UP001565369"/>
    </source>
</evidence>
<dbReference type="SUPFAM" id="SSF55729">
    <property type="entry name" value="Acyl-CoA N-acyltransferases (Nat)"/>
    <property type="match status" value="1"/>
</dbReference>
<organism evidence="2 3">
    <name type="scientific">Bradyrhizobium ottawaense</name>
    <dbReference type="NCBI Taxonomy" id="931866"/>
    <lineage>
        <taxon>Bacteria</taxon>
        <taxon>Pseudomonadati</taxon>
        <taxon>Pseudomonadota</taxon>
        <taxon>Alphaproteobacteria</taxon>
        <taxon>Hyphomicrobiales</taxon>
        <taxon>Nitrobacteraceae</taxon>
        <taxon>Bradyrhizobium</taxon>
    </lineage>
</organism>
<sequence length="397" mass="42784">MVDIAQQAAIHAASRKDAMAARVPLTAIDPGQWRALAQRAIEPNGYYLPAWELAVSATARGRTAASALPAFDGASTRLIGLMPVISLWRALKIPLPALVSAHPYGTLCSPLIDRDAPIEAATQLLRRAREAGAHALVLNDVALDGAAMTALKQVLTRDGLKPRVLSSYIRASLDATQDDETLLRDALGTKKLKELRRQSHRLEEHGPVTFDVARRPDEIGPALETFLQLEASGWKGKRGTALVQHVGDATFIRRAVPALAETAQCEIITLRAGTTPVAAGIVLSHQDRAFFFKLGIDERFAKYSPGVQLTIELTRHLCADPAIASADSTASADHPMINPIWRGRFAVGDVLIPLRRHDPVVALIHAALAGLNAAHEGARHVVRRLRKSAKATPPPAR</sequence>
<dbReference type="InterPro" id="IPR016181">
    <property type="entry name" value="Acyl_CoA_acyltransferase"/>
</dbReference>